<dbReference type="SUPFAM" id="SSF49879">
    <property type="entry name" value="SMAD/FHA domain"/>
    <property type="match status" value="1"/>
</dbReference>
<feature type="compositionally biased region" description="Basic and acidic residues" evidence="1">
    <location>
        <begin position="395"/>
        <end position="407"/>
    </location>
</feature>
<dbReference type="SMART" id="SM00240">
    <property type="entry name" value="FHA"/>
    <property type="match status" value="1"/>
</dbReference>
<feature type="compositionally biased region" description="Polar residues" evidence="1">
    <location>
        <begin position="439"/>
        <end position="452"/>
    </location>
</feature>
<dbReference type="InterPro" id="IPR037912">
    <property type="entry name" value="MCRS1"/>
</dbReference>
<keyword evidence="4" id="KW-1185">Reference proteome</keyword>
<feature type="region of interest" description="Disordered" evidence="1">
    <location>
        <begin position="392"/>
        <end position="452"/>
    </location>
</feature>
<proteinExistence type="predicted"/>
<dbReference type="AlphaFoldDB" id="A0AAN9MXM6"/>
<dbReference type="InterPro" id="IPR025999">
    <property type="entry name" value="MCRS_N"/>
</dbReference>
<dbReference type="GO" id="GO:0002151">
    <property type="term" value="F:G-quadruplex RNA binding"/>
    <property type="evidence" value="ECO:0007669"/>
    <property type="project" value="InterPro"/>
</dbReference>
<dbReference type="GO" id="GO:0045944">
    <property type="term" value="P:positive regulation of transcription by RNA polymerase II"/>
    <property type="evidence" value="ECO:0007669"/>
    <property type="project" value="TreeGrafter"/>
</dbReference>
<dbReference type="Proteomes" id="UP001367508">
    <property type="component" value="Unassembled WGS sequence"/>
</dbReference>
<sequence length="831" mass="91169">MPLDSTLEGDEELVQWRSMTELDVEVETAAGRESFVRICRSKGDDGHEVLNPPTHTHTNKRYPRSSLSSLTLSLLSTISHFHCDQFRFTHSLAVFSQFVITQVHVTPFASMDPVEVLPPWVPEDDLLLKNAVEVGASLESLAKGAVRFSRRYSVTELRDRWRSLLYDADVSAAASVSMANLELAKLGGGGSKEGSGEGGGRKRKVPSIRKQYYAMQKRLGRHRQGVSVEKSAVGCEGKESVVIDGNLNNDVNHLVVNNLISYENYAGLEGVGVEQSHSMSDVPLWKTIEDVSVPAMPVQVDVLESKDHCSEARVKLSDGLNLKGKCANGALNAPDAVLEGDGTHISDSLLDLTNEDGLIFMDIDGKDVSAADKPCYNVDSLLLSSPCDIQDNDDSDVHESQKLDAETKLAMPSSSSSARLEVVPNLLGSSHGDQHDVSDSGNNVGSSATPQSPHLEHCEEFMICMLNTEDPDVPCNDNADVSIVVPHSVALKSQTIVKEVGYSESAISNLRRNEPDRSLKKEDICSHSFATSQTVRQGIVPNVNSSYPPVGVILKTENRGGNSISAVSRQSSNVNVNINPSHSKLVRANVMPASDTHMKQEEINAPVYAHTKIEEHKALPKSETKPLSLDKEEVDFDDDDDDNDDDDNDDSNYEIPYFSDAETMILEMDLCPTDQDTNASREVLRYQHEGTKRTIMRLEQGAQSVMGRAITSRGALAVLYGRILKKYIKKSEVILGRATDDVRVDIDLGKEGQEANKISRRQALIKMQANGSFIIKNLGKRSIFLNGKEVATGQARGLSASSVIEIRGISLIFETNNRCVRRFLENVKEKR</sequence>
<dbReference type="Pfam" id="PF13325">
    <property type="entry name" value="MCRS_N"/>
    <property type="match status" value="1"/>
</dbReference>
<dbReference type="InterPro" id="IPR008984">
    <property type="entry name" value="SMAD_FHA_dom_sf"/>
</dbReference>
<feature type="region of interest" description="Disordered" evidence="1">
    <location>
        <begin position="615"/>
        <end position="654"/>
    </location>
</feature>
<name>A0AAN9MXM6_CANGL</name>
<dbReference type="FunFam" id="2.60.200.20:FF:000052">
    <property type="entry name" value="Microspherule protein 1"/>
    <property type="match status" value="1"/>
</dbReference>
<dbReference type="PANTHER" id="PTHR13233">
    <property type="entry name" value="MICROSPHERULE PROTEIN 1"/>
    <property type="match status" value="1"/>
</dbReference>
<dbReference type="CDD" id="cd22687">
    <property type="entry name" value="FHA_MCRS1"/>
    <property type="match status" value="1"/>
</dbReference>
<gene>
    <name evidence="3" type="ORF">VNO77_02105</name>
</gene>
<dbReference type="PANTHER" id="PTHR13233:SF17">
    <property type="entry name" value="FHA DOMAIN PROTEIN"/>
    <property type="match status" value="1"/>
</dbReference>
<organism evidence="3 4">
    <name type="scientific">Canavalia gladiata</name>
    <name type="common">Sword bean</name>
    <name type="synonym">Dolichos gladiatus</name>
    <dbReference type="NCBI Taxonomy" id="3824"/>
    <lineage>
        <taxon>Eukaryota</taxon>
        <taxon>Viridiplantae</taxon>
        <taxon>Streptophyta</taxon>
        <taxon>Embryophyta</taxon>
        <taxon>Tracheophyta</taxon>
        <taxon>Spermatophyta</taxon>
        <taxon>Magnoliopsida</taxon>
        <taxon>eudicotyledons</taxon>
        <taxon>Gunneridae</taxon>
        <taxon>Pentapetalae</taxon>
        <taxon>rosids</taxon>
        <taxon>fabids</taxon>
        <taxon>Fabales</taxon>
        <taxon>Fabaceae</taxon>
        <taxon>Papilionoideae</taxon>
        <taxon>50 kb inversion clade</taxon>
        <taxon>NPAAA clade</taxon>
        <taxon>indigoferoid/millettioid clade</taxon>
        <taxon>Phaseoleae</taxon>
        <taxon>Canavalia</taxon>
    </lineage>
</organism>
<reference evidence="3 4" key="1">
    <citation type="submission" date="2024-01" db="EMBL/GenBank/DDBJ databases">
        <title>The genomes of 5 underutilized Papilionoideae crops provide insights into root nodulation and disease resistanc.</title>
        <authorList>
            <person name="Jiang F."/>
        </authorList>
    </citation>
    <scope>NUCLEOTIDE SEQUENCE [LARGE SCALE GENOMIC DNA]</scope>
    <source>
        <strain evidence="3">LVBAO_FW01</strain>
        <tissue evidence="3">Leaves</tissue>
    </source>
</reference>
<evidence type="ECO:0000313" key="3">
    <source>
        <dbReference type="EMBL" id="KAK7360127.1"/>
    </source>
</evidence>
<dbReference type="InterPro" id="IPR000253">
    <property type="entry name" value="FHA_dom"/>
</dbReference>
<dbReference type="Gene3D" id="2.60.200.20">
    <property type="match status" value="1"/>
</dbReference>
<dbReference type="GO" id="GO:0031011">
    <property type="term" value="C:Ino80 complex"/>
    <property type="evidence" value="ECO:0007669"/>
    <property type="project" value="InterPro"/>
</dbReference>
<feature type="domain" description="FHA" evidence="2">
    <location>
        <begin position="733"/>
        <end position="790"/>
    </location>
</feature>
<accession>A0AAN9MXM6</accession>
<dbReference type="GO" id="GO:0071339">
    <property type="term" value="C:MLL1 complex"/>
    <property type="evidence" value="ECO:0007669"/>
    <property type="project" value="InterPro"/>
</dbReference>
<evidence type="ECO:0000256" key="1">
    <source>
        <dbReference type="SAM" id="MobiDB-lite"/>
    </source>
</evidence>
<dbReference type="GO" id="GO:0044545">
    <property type="term" value="C:NSL complex"/>
    <property type="evidence" value="ECO:0007669"/>
    <property type="project" value="TreeGrafter"/>
</dbReference>
<evidence type="ECO:0000259" key="2">
    <source>
        <dbReference type="PROSITE" id="PS50006"/>
    </source>
</evidence>
<evidence type="ECO:0000313" key="4">
    <source>
        <dbReference type="Proteomes" id="UP001367508"/>
    </source>
</evidence>
<feature type="compositionally biased region" description="Acidic residues" evidence="1">
    <location>
        <begin position="632"/>
        <end position="652"/>
    </location>
</feature>
<feature type="compositionally biased region" description="Basic and acidic residues" evidence="1">
    <location>
        <begin position="615"/>
        <end position="631"/>
    </location>
</feature>
<comment type="caution">
    <text evidence="3">The sequence shown here is derived from an EMBL/GenBank/DDBJ whole genome shotgun (WGS) entry which is preliminary data.</text>
</comment>
<dbReference type="Pfam" id="PF00498">
    <property type="entry name" value="FHA"/>
    <property type="match status" value="1"/>
</dbReference>
<dbReference type="PROSITE" id="PS50006">
    <property type="entry name" value="FHA_DOMAIN"/>
    <property type="match status" value="1"/>
</dbReference>
<dbReference type="EMBL" id="JAYMYQ010000001">
    <property type="protein sequence ID" value="KAK7360127.1"/>
    <property type="molecule type" value="Genomic_DNA"/>
</dbReference>
<protein>
    <recommendedName>
        <fullName evidence="2">FHA domain-containing protein</fullName>
    </recommendedName>
</protein>